<evidence type="ECO:0000313" key="5">
    <source>
        <dbReference type="EMBL" id="VEU64252.1"/>
    </source>
</evidence>
<dbReference type="PANTHER" id="PTHR30408:SF13">
    <property type="entry name" value="TYPE I RESTRICTION ENZYME HINDI SPECIFICITY SUBUNIT"/>
    <property type="match status" value="1"/>
</dbReference>
<dbReference type="AlphaFoldDB" id="A0A449AH13"/>
<dbReference type="SUPFAM" id="SSF116734">
    <property type="entry name" value="DNA methylase specificity domain"/>
    <property type="match status" value="2"/>
</dbReference>
<comment type="similarity">
    <text evidence="1">Belongs to the type-I restriction system S methylase family.</text>
</comment>
<evidence type="ECO:0000256" key="2">
    <source>
        <dbReference type="ARBA" id="ARBA00022747"/>
    </source>
</evidence>
<protein>
    <submittedName>
        <fullName evidence="5">Restriction modification enzyme subunit S2B</fullName>
    </submittedName>
</protein>
<dbReference type="InterPro" id="IPR052021">
    <property type="entry name" value="Type-I_RS_S_subunit"/>
</dbReference>
<name>A0A449AH13_9BACT</name>
<evidence type="ECO:0000256" key="3">
    <source>
        <dbReference type="ARBA" id="ARBA00023125"/>
    </source>
</evidence>
<keyword evidence="3" id="KW-0238">DNA-binding</keyword>
<dbReference type="Pfam" id="PF01420">
    <property type="entry name" value="Methylase_S"/>
    <property type="match status" value="1"/>
</dbReference>
<dbReference type="GO" id="GO:0009307">
    <property type="term" value="P:DNA restriction-modification system"/>
    <property type="evidence" value="ECO:0007669"/>
    <property type="project" value="UniProtKB-KW"/>
</dbReference>
<dbReference type="PANTHER" id="PTHR30408">
    <property type="entry name" value="TYPE-1 RESTRICTION ENZYME ECOKI SPECIFICITY PROTEIN"/>
    <property type="match status" value="1"/>
</dbReference>
<dbReference type="REBASE" id="298541">
    <property type="entry name" value="S5.Mbo10118ORF777P"/>
</dbReference>
<feature type="domain" description="Type I restriction modification DNA specificity" evidence="4">
    <location>
        <begin position="1"/>
        <end position="150"/>
    </location>
</feature>
<dbReference type="Proteomes" id="UP000289952">
    <property type="component" value="Plasmid 2"/>
</dbReference>
<evidence type="ECO:0000256" key="1">
    <source>
        <dbReference type="ARBA" id="ARBA00010923"/>
    </source>
</evidence>
<geneLocation type="plasmid" evidence="5 6">
    <name>2</name>
</geneLocation>
<gene>
    <name evidence="5" type="ORF">NCTC10118_00774</name>
</gene>
<dbReference type="EMBL" id="LR214973">
    <property type="protein sequence ID" value="VEU64252.1"/>
    <property type="molecule type" value="Genomic_DNA"/>
</dbReference>
<organism evidence="5 6">
    <name type="scientific">Mycoplasmopsis bovirhinis</name>
    <dbReference type="NCBI Taxonomy" id="29553"/>
    <lineage>
        <taxon>Bacteria</taxon>
        <taxon>Bacillati</taxon>
        <taxon>Mycoplasmatota</taxon>
        <taxon>Mycoplasmoidales</taxon>
        <taxon>Metamycoplasmataceae</taxon>
        <taxon>Mycoplasmopsis</taxon>
    </lineage>
</organism>
<dbReference type="InterPro" id="IPR044946">
    <property type="entry name" value="Restrct_endonuc_typeI_TRD_sf"/>
</dbReference>
<dbReference type="OrthoDB" id="398435at2"/>
<dbReference type="InterPro" id="IPR000055">
    <property type="entry name" value="Restrct_endonuc_typeI_TRD"/>
</dbReference>
<sequence length="343" mass="40020">MKLKEILEICYGKDQKNVEVDSSEIPILGSGGIIGYSSKYLYDKESVLIGRVGTIATPFYINKPFWTVNTLFYTKIDVTKVIPRYLYYWLLTKNLNVHREGSAVPRLTRKNLNELELVLPPINTQQHIVNTIGSVDDLIEKKQEIILKIKEYRRIKFMKYASLSNLEEDILEHIELENGSQPPKEQHVYELMPGYVRFVQNRDYSSDVHLTYIPISKRNHLCSISDIMMDKYGDAGAIRYGIVGAFNVALFKIIPKNFYEIEYIRDFLSQKKIKDLLYLSSQASTRPSLNEKTFIGIKMPLLSKDILFKYQESMENILNIELKIKNEIEKLKQIKQHLLNKYF</sequence>
<dbReference type="RefSeq" id="WP_129621909.1">
    <property type="nucleotide sequence ID" value="NZ_LR214973.1"/>
</dbReference>
<dbReference type="GO" id="GO:0003677">
    <property type="term" value="F:DNA binding"/>
    <property type="evidence" value="ECO:0007669"/>
    <property type="project" value="UniProtKB-KW"/>
</dbReference>
<evidence type="ECO:0000259" key="4">
    <source>
        <dbReference type="Pfam" id="PF01420"/>
    </source>
</evidence>
<evidence type="ECO:0000313" key="6">
    <source>
        <dbReference type="Proteomes" id="UP000289952"/>
    </source>
</evidence>
<reference evidence="5 6" key="1">
    <citation type="submission" date="2019-01" db="EMBL/GenBank/DDBJ databases">
        <authorList>
            <consortium name="Pathogen Informatics"/>
        </authorList>
    </citation>
    <scope>NUCLEOTIDE SEQUENCE [LARGE SCALE GENOMIC DNA]</scope>
    <source>
        <strain evidence="5 6">NCTC10118</strain>
        <plasmid evidence="6">2</plasmid>
    </source>
</reference>
<keyword evidence="5" id="KW-0614">Plasmid</keyword>
<accession>A0A449AH13</accession>
<keyword evidence="2" id="KW-0680">Restriction system</keyword>
<dbReference type="CDD" id="cd17288">
    <property type="entry name" value="RMtype1_S_LlaAI06ORF1089P_TRD1-CR1_like"/>
    <property type="match status" value="1"/>
</dbReference>
<keyword evidence="6" id="KW-1185">Reference proteome</keyword>
<dbReference type="Gene3D" id="3.90.220.20">
    <property type="entry name" value="DNA methylase specificity domains"/>
    <property type="match status" value="2"/>
</dbReference>
<proteinExistence type="inferred from homology"/>